<dbReference type="InterPro" id="IPR036388">
    <property type="entry name" value="WH-like_DNA-bd_sf"/>
</dbReference>
<keyword evidence="2" id="KW-0805">Transcription regulation</keyword>
<dbReference type="AlphaFoldDB" id="A0A645EPG4"/>
<proteinExistence type="inferred from homology"/>
<dbReference type="NCBIfam" id="TIGR02937">
    <property type="entry name" value="sigma70-ECF"/>
    <property type="match status" value="1"/>
</dbReference>
<keyword evidence="3" id="KW-0731">Sigma factor</keyword>
<dbReference type="InterPro" id="IPR039425">
    <property type="entry name" value="RNA_pol_sigma-70-like"/>
</dbReference>
<dbReference type="NCBIfam" id="TIGR02985">
    <property type="entry name" value="Sig70_bacteroi1"/>
    <property type="match status" value="1"/>
</dbReference>
<dbReference type="GO" id="GO:0003677">
    <property type="term" value="F:DNA binding"/>
    <property type="evidence" value="ECO:0007669"/>
    <property type="project" value="InterPro"/>
</dbReference>
<evidence type="ECO:0000259" key="5">
    <source>
        <dbReference type="Pfam" id="PF04542"/>
    </source>
</evidence>
<dbReference type="GO" id="GO:0006352">
    <property type="term" value="P:DNA-templated transcription initiation"/>
    <property type="evidence" value="ECO:0007669"/>
    <property type="project" value="InterPro"/>
</dbReference>
<evidence type="ECO:0000313" key="7">
    <source>
        <dbReference type="EMBL" id="MPN03898.1"/>
    </source>
</evidence>
<accession>A0A645EPG4</accession>
<dbReference type="CDD" id="cd06171">
    <property type="entry name" value="Sigma70_r4"/>
    <property type="match status" value="1"/>
</dbReference>
<protein>
    <submittedName>
        <fullName evidence="7">ECF RNA polymerase sigma factor SigK</fullName>
    </submittedName>
</protein>
<dbReference type="PANTHER" id="PTHR43133">
    <property type="entry name" value="RNA POLYMERASE ECF-TYPE SIGMA FACTO"/>
    <property type="match status" value="1"/>
</dbReference>
<dbReference type="SUPFAM" id="SSF88946">
    <property type="entry name" value="Sigma2 domain of RNA polymerase sigma factors"/>
    <property type="match status" value="1"/>
</dbReference>
<evidence type="ECO:0000256" key="4">
    <source>
        <dbReference type="ARBA" id="ARBA00023163"/>
    </source>
</evidence>
<dbReference type="EMBL" id="VSSQ01049815">
    <property type="protein sequence ID" value="MPN03898.1"/>
    <property type="molecule type" value="Genomic_DNA"/>
</dbReference>
<reference evidence="7" key="1">
    <citation type="submission" date="2019-08" db="EMBL/GenBank/DDBJ databases">
        <authorList>
            <person name="Kucharzyk K."/>
            <person name="Murdoch R.W."/>
            <person name="Higgins S."/>
            <person name="Loffler F."/>
        </authorList>
    </citation>
    <scope>NUCLEOTIDE SEQUENCE</scope>
</reference>
<dbReference type="SUPFAM" id="SSF88659">
    <property type="entry name" value="Sigma3 and sigma4 domains of RNA polymerase sigma factors"/>
    <property type="match status" value="1"/>
</dbReference>
<dbReference type="InterPro" id="IPR013324">
    <property type="entry name" value="RNA_pol_sigma_r3/r4-like"/>
</dbReference>
<dbReference type="PANTHER" id="PTHR43133:SF46">
    <property type="entry name" value="RNA POLYMERASE SIGMA-70 FACTOR ECF SUBFAMILY"/>
    <property type="match status" value="1"/>
</dbReference>
<dbReference type="Gene3D" id="1.10.10.10">
    <property type="entry name" value="Winged helix-like DNA-binding domain superfamily/Winged helix DNA-binding domain"/>
    <property type="match status" value="1"/>
</dbReference>
<keyword evidence="4" id="KW-0804">Transcription</keyword>
<dbReference type="InterPro" id="IPR013325">
    <property type="entry name" value="RNA_pol_sigma_r2"/>
</dbReference>
<comment type="similarity">
    <text evidence="1">Belongs to the sigma-70 factor family. ECF subfamily.</text>
</comment>
<feature type="domain" description="RNA polymerase sigma factor 70 region 4 type 2" evidence="6">
    <location>
        <begin position="128"/>
        <end position="180"/>
    </location>
</feature>
<dbReference type="InterPro" id="IPR014284">
    <property type="entry name" value="RNA_pol_sigma-70_dom"/>
</dbReference>
<gene>
    <name evidence="7" type="primary">sigK_16</name>
    <name evidence="7" type="ORF">SDC9_151133</name>
</gene>
<name>A0A645EPG4_9ZZZZ</name>
<dbReference type="InterPro" id="IPR013249">
    <property type="entry name" value="RNA_pol_sigma70_r4_t2"/>
</dbReference>
<dbReference type="Pfam" id="PF04542">
    <property type="entry name" value="Sigma70_r2"/>
    <property type="match status" value="1"/>
</dbReference>
<evidence type="ECO:0000256" key="2">
    <source>
        <dbReference type="ARBA" id="ARBA00023015"/>
    </source>
</evidence>
<comment type="caution">
    <text evidence="7">The sequence shown here is derived from an EMBL/GenBank/DDBJ whole genome shotgun (WGS) entry which is preliminary data.</text>
</comment>
<evidence type="ECO:0000259" key="6">
    <source>
        <dbReference type="Pfam" id="PF08281"/>
    </source>
</evidence>
<dbReference type="GO" id="GO:0016987">
    <property type="term" value="F:sigma factor activity"/>
    <property type="evidence" value="ECO:0007669"/>
    <property type="project" value="UniProtKB-KW"/>
</dbReference>
<feature type="domain" description="RNA polymerase sigma-70 region 2" evidence="5">
    <location>
        <begin position="31"/>
        <end position="95"/>
    </location>
</feature>
<sequence>MSHLEDYENNGIESDLLLRISEGDKVAFSYLFEMYHNKMFRFLLKVTHSESTSQDLVQDIFLKLWQNRERISEIDNINAYLFRMAQNHALNEMERFTKRTLSLSESHLEDYVTYSTPLETLISNEVKEKLAEAIKKLSPQQQRVFVLHKEEGYSYAEIADRLNLSVSTIHNHMHQALIKLRHYMANTYTNLLLISITILSCC</sequence>
<dbReference type="InterPro" id="IPR014327">
    <property type="entry name" value="RNA_pol_sigma70_bacteroid"/>
</dbReference>
<evidence type="ECO:0000256" key="1">
    <source>
        <dbReference type="ARBA" id="ARBA00010641"/>
    </source>
</evidence>
<dbReference type="InterPro" id="IPR007627">
    <property type="entry name" value="RNA_pol_sigma70_r2"/>
</dbReference>
<evidence type="ECO:0000256" key="3">
    <source>
        <dbReference type="ARBA" id="ARBA00023082"/>
    </source>
</evidence>
<dbReference type="Pfam" id="PF08281">
    <property type="entry name" value="Sigma70_r4_2"/>
    <property type="match status" value="1"/>
</dbReference>
<organism evidence="7">
    <name type="scientific">bioreactor metagenome</name>
    <dbReference type="NCBI Taxonomy" id="1076179"/>
    <lineage>
        <taxon>unclassified sequences</taxon>
        <taxon>metagenomes</taxon>
        <taxon>ecological metagenomes</taxon>
    </lineage>
</organism>
<dbReference type="Gene3D" id="1.10.1740.10">
    <property type="match status" value="1"/>
</dbReference>